<gene>
    <name evidence="1" type="ORF">FIA58_005230</name>
</gene>
<proteinExistence type="predicted"/>
<dbReference type="Proteomes" id="UP000817854">
    <property type="component" value="Unassembled WGS sequence"/>
</dbReference>
<sequence length="47" mass="5411">MNFVFLIGFKVSEKSIHFLSNPDGNENPVIAFTYFLLDYLTNGNNRL</sequence>
<keyword evidence="2" id="KW-1185">Reference proteome</keyword>
<evidence type="ECO:0000313" key="2">
    <source>
        <dbReference type="Proteomes" id="UP000817854"/>
    </source>
</evidence>
<accession>A0ABX0ISI9</accession>
<protein>
    <submittedName>
        <fullName evidence="1">Uncharacterized protein</fullName>
    </submittedName>
</protein>
<reference evidence="1 2" key="2">
    <citation type="submission" date="2019-05" db="EMBL/GenBank/DDBJ databases">
        <authorList>
            <person name="Lianzixin W."/>
        </authorList>
    </citation>
    <scope>NUCLEOTIDE SEQUENCE [LARGE SCALE GENOMIC DNA]</scope>
    <source>
        <strain evidence="1 2">EC11</strain>
    </source>
</reference>
<comment type="caution">
    <text evidence="1">The sequence shown here is derived from an EMBL/GenBank/DDBJ whole genome shotgun (WGS) entry which is preliminary data.</text>
</comment>
<reference evidence="2" key="1">
    <citation type="submission" date="2019-05" db="EMBL/GenBank/DDBJ databases">
        <title>Flavobacterium profundi sp. nov., isolated from a deep-sea seamount.</title>
        <authorList>
            <person name="Zhang D.-C."/>
        </authorList>
    </citation>
    <scope>NUCLEOTIDE SEQUENCE [LARGE SCALE GENOMIC DNA]</scope>
    <source>
        <strain evidence="2">EC11</strain>
    </source>
</reference>
<evidence type="ECO:0000313" key="1">
    <source>
        <dbReference type="EMBL" id="NHN25076.1"/>
    </source>
</evidence>
<organism evidence="1 2">
    <name type="scientific">Flavobacterium jejuense</name>
    <dbReference type="NCBI Taxonomy" id="1544455"/>
    <lineage>
        <taxon>Bacteria</taxon>
        <taxon>Pseudomonadati</taxon>
        <taxon>Bacteroidota</taxon>
        <taxon>Flavobacteriia</taxon>
        <taxon>Flavobacteriales</taxon>
        <taxon>Flavobacteriaceae</taxon>
        <taxon>Flavobacterium</taxon>
    </lineage>
</organism>
<dbReference type="RefSeq" id="WP_165928855.1">
    <property type="nucleotide sequence ID" value="NZ_VEVQ02000003.1"/>
</dbReference>
<name>A0ABX0ISI9_9FLAO</name>
<reference evidence="1 2" key="3">
    <citation type="submission" date="2020-02" db="EMBL/GenBank/DDBJ databases">
        <title>Flavobacterium profundi sp. nov., isolated from a deep-sea seamount.</title>
        <authorList>
            <person name="Zhang D.-C."/>
        </authorList>
    </citation>
    <scope>NUCLEOTIDE SEQUENCE [LARGE SCALE GENOMIC DNA]</scope>
    <source>
        <strain evidence="1 2">EC11</strain>
    </source>
</reference>
<dbReference type="EMBL" id="VEVQ02000003">
    <property type="protein sequence ID" value="NHN25076.1"/>
    <property type="molecule type" value="Genomic_DNA"/>
</dbReference>